<organism evidence="2">
    <name type="scientific">Chromera velia CCMP2878</name>
    <dbReference type="NCBI Taxonomy" id="1169474"/>
    <lineage>
        <taxon>Eukaryota</taxon>
        <taxon>Sar</taxon>
        <taxon>Alveolata</taxon>
        <taxon>Colpodellida</taxon>
        <taxon>Chromeraceae</taxon>
        <taxon>Chromera</taxon>
    </lineage>
</organism>
<dbReference type="EMBL" id="CDMZ01001377">
    <property type="protein sequence ID" value="CEM31653.1"/>
    <property type="molecule type" value="Genomic_DNA"/>
</dbReference>
<evidence type="ECO:0000256" key="1">
    <source>
        <dbReference type="SAM" id="MobiDB-lite"/>
    </source>
</evidence>
<feature type="region of interest" description="Disordered" evidence="1">
    <location>
        <begin position="389"/>
        <end position="439"/>
    </location>
</feature>
<feature type="compositionally biased region" description="Acidic residues" evidence="1">
    <location>
        <begin position="398"/>
        <end position="439"/>
    </location>
</feature>
<proteinExistence type="predicted"/>
<dbReference type="AlphaFoldDB" id="A0A0G4GN84"/>
<dbReference type="GO" id="GO:0006412">
    <property type="term" value="P:translation"/>
    <property type="evidence" value="ECO:0007669"/>
    <property type="project" value="InterPro"/>
</dbReference>
<dbReference type="GO" id="GO:0019843">
    <property type="term" value="F:rRNA binding"/>
    <property type="evidence" value="ECO:0007669"/>
    <property type="project" value="InterPro"/>
</dbReference>
<gene>
    <name evidence="2" type="ORF">Cvel_22643</name>
</gene>
<dbReference type="GO" id="GO:0003735">
    <property type="term" value="F:structural constituent of ribosome"/>
    <property type="evidence" value="ECO:0007669"/>
    <property type="project" value="InterPro"/>
</dbReference>
<dbReference type="GO" id="GO:0005840">
    <property type="term" value="C:ribosome"/>
    <property type="evidence" value="ECO:0007669"/>
    <property type="project" value="InterPro"/>
</dbReference>
<dbReference type="InterPro" id="IPR035980">
    <property type="entry name" value="Ribosomal_bS6_sf"/>
</dbReference>
<dbReference type="InterPro" id="IPR014717">
    <property type="entry name" value="Transl_elong_EF1B/ribsomal_bS6"/>
</dbReference>
<name>A0A0G4GN84_9ALVE</name>
<evidence type="ECO:0000313" key="2">
    <source>
        <dbReference type="EMBL" id="CEM31653.1"/>
    </source>
</evidence>
<dbReference type="SUPFAM" id="SSF54995">
    <property type="entry name" value="Ribosomal protein S6"/>
    <property type="match status" value="1"/>
</dbReference>
<accession>A0A0G4GN84</accession>
<reference evidence="2" key="1">
    <citation type="submission" date="2014-11" db="EMBL/GenBank/DDBJ databases">
        <authorList>
            <person name="Otto D Thomas"/>
            <person name="Naeem Raeece"/>
        </authorList>
    </citation>
    <scope>NUCLEOTIDE SEQUENCE</scope>
</reference>
<dbReference type="Gene3D" id="3.30.70.60">
    <property type="match status" value="1"/>
</dbReference>
<protein>
    <submittedName>
        <fullName evidence="2">Uncharacterized protein</fullName>
    </submittedName>
</protein>
<dbReference type="VEuPathDB" id="CryptoDB:Cvel_22643"/>
<sequence length="439" mass="49864">MLSEEELDEWDEAAHDEAVGDFIHVYPKDYDPKTDIIVPAEVAHNAYRKEGGPTLDPFASLEARGYQALKANKAKDNVDAAVIGTRTYDIHVLFVDYLELDELKKEVYAYVTQMKKLDVQDLKVVWVGMKTLAYGIVALDENGQKQKYGSAQIIEFQCQLRPGAIKFIDERMRGDPRILRHFFFKPDRIKRPLAKRIWRKLAQSGRLHEDNVGLERFLGSQKRMQMMSTHKEELGKVLNEISMEKSKKLGYFVEPSKQPKGMFDDCLRKDGTEDPDLSLPVRELDKKEYDYSGFVRAKYFHNVEKYGEPLNVGDQWGKPMGVPEDPSADEVAEWVADYNEGRSEINPGTLAEKNFFDLMDTLEIEAEDPSKPSGRKAARMTEEEAYAERYGTFKGDWMDGDGDEYDLDELEDDADGTDEGDGVEDGADGTDEGEEEAGA</sequence>